<evidence type="ECO:0008006" key="3">
    <source>
        <dbReference type="Google" id="ProtNLM"/>
    </source>
</evidence>
<dbReference type="EMBL" id="CP150496">
    <property type="protein sequence ID" value="WYW54873.1"/>
    <property type="molecule type" value="Genomic_DNA"/>
</dbReference>
<gene>
    <name evidence="1" type="ORF">WG950_10065</name>
</gene>
<protein>
    <recommendedName>
        <fullName evidence="3">Lipocalin-like domain-containing protein</fullName>
    </recommendedName>
</protein>
<evidence type="ECO:0000313" key="1">
    <source>
        <dbReference type="EMBL" id="WYW54873.1"/>
    </source>
</evidence>
<proteinExistence type="predicted"/>
<accession>A0ABZ2TPW0</accession>
<keyword evidence="2" id="KW-1185">Reference proteome</keyword>
<organism evidence="1 2">
    <name type="scientific">Polaribacter marinaquae</name>
    <dbReference type="NCBI Taxonomy" id="1642819"/>
    <lineage>
        <taxon>Bacteria</taxon>
        <taxon>Pseudomonadati</taxon>
        <taxon>Bacteroidota</taxon>
        <taxon>Flavobacteriia</taxon>
        <taxon>Flavobacteriales</taxon>
        <taxon>Flavobacteriaceae</taxon>
    </lineage>
</organism>
<evidence type="ECO:0000313" key="2">
    <source>
        <dbReference type="Proteomes" id="UP001491088"/>
    </source>
</evidence>
<reference evidence="1 2" key="1">
    <citation type="submission" date="2024-03" db="EMBL/GenBank/DDBJ databases">
        <authorList>
            <person name="Cao K."/>
        </authorList>
    </citation>
    <scope>NUCLEOTIDE SEQUENCE [LARGE SCALE GENOMIC DNA]</scope>
    <source>
        <strain evidence="1 2">MCCC 1K00696</strain>
    </source>
</reference>
<name>A0ABZ2TPW0_9FLAO</name>
<dbReference type="Proteomes" id="UP001491088">
    <property type="component" value="Chromosome"/>
</dbReference>
<sequence length="138" mass="16035">MLLGLQTLKAQNSDVASNFRNNYYQSSLQNSNTTSLEIKETLLEEGKYVYTSKGNEIIIEIKDSYYTEYHTNNQYTKAKIEWSAEDKYSLEIIDINKDNLPFEVGTKMDTKIVKIKGSRTYYESNLEGLTWSGKFRKI</sequence>
<dbReference type="RefSeq" id="WP_340932074.1">
    <property type="nucleotide sequence ID" value="NZ_CP150496.1"/>
</dbReference>